<dbReference type="AlphaFoldDB" id="A0A8E2AKQ6"/>
<accession>A0A8E2AKQ6</accession>
<dbReference type="OrthoDB" id="10561672at2759"/>
<feature type="region of interest" description="Disordered" evidence="1">
    <location>
        <begin position="49"/>
        <end position="82"/>
    </location>
</feature>
<protein>
    <submittedName>
        <fullName evidence="2">Uncharacterized protein</fullName>
    </submittedName>
</protein>
<name>A0A8E2AKQ6_9APHY</name>
<dbReference type="Proteomes" id="UP000250043">
    <property type="component" value="Unassembled WGS sequence"/>
</dbReference>
<evidence type="ECO:0000313" key="2">
    <source>
        <dbReference type="EMBL" id="OCH86371.1"/>
    </source>
</evidence>
<evidence type="ECO:0000256" key="1">
    <source>
        <dbReference type="SAM" id="MobiDB-lite"/>
    </source>
</evidence>
<gene>
    <name evidence="2" type="ORF">OBBRIDRAFT_243424</name>
</gene>
<keyword evidence="3" id="KW-1185">Reference proteome</keyword>
<organism evidence="2 3">
    <name type="scientific">Obba rivulosa</name>
    <dbReference type="NCBI Taxonomy" id="1052685"/>
    <lineage>
        <taxon>Eukaryota</taxon>
        <taxon>Fungi</taxon>
        <taxon>Dikarya</taxon>
        <taxon>Basidiomycota</taxon>
        <taxon>Agaricomycotina</taxon>
        <taxon>Agaricomycetes</taxon>
        <taxon>Polyporales</taxon>
        <taxon>Gelatoporiaceae</taxon>
        <taxon>Obba</taxon>
    </lineage>
</organism>
<dbReference type="EMBL" id="KV722531">
    <property type="protein sequence ID" value="OCH86371.1"/>
    <property type="molecule type" value="Genomic_DNA"/>
</dbReference>
<feature type="region of interest" description="Disordered" evidence="1">
    <location>
        <begin position="100"/>
        <end position="136"/>
    </location>
</feature>
<sequence length="162" mass="17661">MRGVPDEIRQPTAGPSTQTGPKTAPSAKGLLATPLGPSIATRRLGVHRSYSDNALWPGPPKGRRGIPTLTTEHAAERDGDVVPPEGVDVLVDISHMIRRTSRRRSLHDYSRTRRDRPETASAPESPPTTQKDRGGFDVLDEIRTMLCLPSALEDVNRVKITA</sequence>
<feature type="region of interest" description="Disordered" evidence="1">
    <location>
        <begin position="1"/>
        <end position="36"/>
    </location>
</feature>
<feature type="compositionally biased region" description="Basic and acidic residues" evidence="1">
    <location>
        <begin position="106"/>
        <end position="118"/>
    </location>
</feature>
<evidence type="ECO:0000313" key="3">
    <source>
        <dbReference type="Proteomes" id="UP000250043"/>
    </source>
</evidence>
<reference evidence="2 3" key="1">
    <citation type="submission" date="2016-07" db="EMBL/GenBank/DDBJ databases">
        <title>Draft genome of the white-rot fungus Obba rivulosa 3A-2.</title>
        <authorList>
            <consortium name="DOE Joint Genome Institute"/>
            <person name="Miettinen O."/>
            <person name="Riley R."/>
            <person name="Acob R."/>
            <person name="Barry K."/>
            <person name="Cullen D."/>
            <person name="De Vries R."/>
            <person name="Hainaut M."/>
            <person name="Hatakka A."/>
            <person name="Henrissat B."/>
            <person name="Hilden K."/>
            <person name="Kuo R."/>
            <person name="Labutti K."/>
            <person name="Lipzen A."/>
            <person name="Makela M.R."/>
            <person name="Sandor L."/>
            <person name="Spatafora J.W."/>
            <person name="Grigoriev I.V."/>
            <person name="Hibbett D.S."/>
        </authorList>
    </citation>
    <scope>NUCLEOTIDE SEQUENCE [LARGE SCALE GENOMIC DNA]</scope>
    <source>
        <strain evidence="2 3">3A-2</strain>
    </source>
</reference>
<proteinExistence type="predicted"/>